<accession>A0ABS3SDY8</accession>
<comment type="caution">
    <text evidence="4">The sequence shown here is derived from an EMBL/GenBank/DDBJ whole genome shotgun (WGS) entry which is preliminary data.</text>
</comment>
<keyword evidence="2" id="KW-0472">Membrane</keyword>
<evidence type="ECO:0000313" key="4">
    <source>
        <dbReference type="EMBL" id="MBO3083973.1"/>
    </source>
</evidence>
<proteinExistence type="predicted"/>
<feature type="domain" description="Calcineurin-like phosphoesterase" evidence="3">
    <location>
        <begin position="321"/>
        <end position="489"/>
    </location>
</feature>
<reference evidence="4 5" key="1">
    <citation type="submission" date="2021-03" db="EMBL/GenBank/DDBJ databases">
        <title>novel species in genus Cellulomonas.</title>
        <authorList>
            <person name="Zhang G."/>
        </authorList>
    </citation>
    <scope>NUCLEOTIDE SEQUENCE [LARGE SCALE GENOMIC DNA]</scope>
    <source>
        <strain evidence="5">zg-ZUI188</strain>
    </source>
</reference>
<gene>
    <name evidence="4" type="ORF">J4035_04915</name>
</gene>
<evidence type="ECO:0000313" key="5">
    <source>
        <dbReference type="Proteomes" id="UP000678317"/>
    </source>
</evidence>
<sequence>MSHPSSPDTGDEHRWWPRALLLLGAVLVALTFGVTTASVESGFGPHEARYDVTTDDTITVDLGPLGTLQIDSPLPLTLGARVTVQEIPATVTELDQSRTLAALSGDLQSYLQFFSGPQATVQDVVRALAVQALQRTVLALVVLVGAWYLVRFLVGPARRAELRARVRPHLRAAVAGAVVVALAATVLTSSLSHRDRPSVSQPASSVFDGTPLEGARVTGRLGGVINTYGGQVVAELRKNEEFYAAADASLRAAWDERQELIEAGAQGTEAEIAAQAGARAGADLVTEPAPTEAGPGEGTPSESPTPSPTPSPSLDESSLVTIVVVSDLHCNVGMAPLIRTLTERSGADIVLDAGDTTINGTSVEKYCVTTFARAVPDGVELVTSPGNHDSRDTSKDYARAGATVLDGSVIEVDGLRILGDSDPNETRVGGGGTAQAGDESTTDAAQRLAEVACDDDKGVDLLLVHTPAVGQSALEEGCVPAQVSGHLHRRAGPELEGRGVRYISSSTAGAILGQATVGPLNGIAEMTVLRWDPQSRRMVDYQLVQVQPDTTVTVSPRVRWPATPAVPTLSGNRATPSPV</sequence>
<feature type="region of interest" description="Disordered" evidence="1">
    <location>
        <begin position="286"/>
        <end position="315"/>
    </location>
</feature>
<feature type="compositionally biased region" description="Low complexity" evidence="1">
    <location>
        <begin position="286"/>
        <end position="302"/>
    </location>
</feature>
<feature type="region of interest" description="Disordered" evidence="1">
    <location>
        <begin position="420"/>
        <end position="443"/>
    </location>
</feature>
<feature type="transmembrane region" description="Helical" evidence="2">
    <location>
        <begin position="170"/>
        <end position="191"/>
    </location>
</feature>
<keyword evidence="2" id="KW-0812">Transmembrane</keyword>
<feature type="transmembrane region" description="Helical" evidence="2">
    <location>
        <begin position="20"/>
        <end position="39"/>
    </location>
</feature>
<keyword evidence="2" id="KW-1133">Transmembrane helix</keyword>
<dbReference type="Pfam" id="PF00149">
    <property type="entry name" value="Metallophos"/>
    <property type="match status" value="1"/>
</dbReference>
<dbReference type="InterPro" id="IPR004843">
    <property type="entry name" value="Calcineurin-like_PHP"/>
</dbReference>
<evidence type="ECO:0000256" key="1">
    <source>
        <dbReference type="SAM" id="MobiDB-lite"/>
    </source>
</evidence>
<dbReference type="Gene3D" id="3.60.21.10">
    <property type="match status" value="1"/>
</dbReference>
<dbReference type="Proteomes" id="UP000678317">
    <property type="component" value="Unassembled WGS sequence"/>
</dbReference>
<evidence type="ECO:0000256" key="2">
    <source>
        <dbReference type="SAM" id="Phobius"/>
    </source>
</evidence>
<dbReference type="EMBL" id="JAGFBM010000001">
    <property type="protein sequence ID" value="MBO3083973.1"/>
    <property type="molecule type" value="Genomic_DNA"/>
</dbReference>
<dbReference type="SUPFAM" id="SSF56300">
    <property type="entry name" value="Metallo-dependent phosphatases"/>
    <property type="match status" value="1"/>
</dbReference>
<feature type="transmembrane region" description="Helical" evidence="2">
    <location>
        <begin position="132"/>
        <end position="150"/>
    </location>
</feature>
<dbReference type="InterPro" id="IPR029052">
    <property type="entry name" value="Metallo-depent_PP-like"/>
</dbReference>
<name>A0ABS3SDY8_9CELL</name>
<organism evidence="4 5">
    <name type="scientific">Cellulomonas fengjieae</name>
    <dbReference type="NCBI Taxonomy" id="2819978"/>
    <lineage>
        <taxon>Bacteria</taxon>
        <taxon>Bacillati</taxon>
        <taxon>Actinomycetota</taxon>
        <taxon>Actinomycetes</taxon>
        <taxon>Micrococcales</taxon>
        <taxon>Cellulomonadaceae</taxon>
        <taxon>Cellulomonas</taxon>
    </lineage>
</organism>
<protein>
    <submittedName>
        <fullName evidence="4">Metallophosphoesterase</fullName>
    </submittedName>
</protein>
<evidence type="ECO:0000259" key="3">
    <source>
        <dbReference type="Pfam" id="PF00149"/>
    </source>
</evidence>
<keyword evidence="5" id="KW-1185">Reference proteome</keyword>
<dbReference type="RefSeq" id="WP_208288798.1">
    <property type="nucleotide sequence ID" value="NZ_CP074404.1"/>
</dbReference>